<dbReference type="EMBL" id="CAAALY010254072">
    <property type="protein sequence ID" value="VEL37121.1"/>
    <property type="molecule type" value="Genomic_DNA"/>
</dbReference>
<keyword evidence="3" id="KW-1185">Reference proteome</keyword>
<dbReference type="Proteomes" id="UP000784294">
    <property type="component" value="Unassembled WGS sequence"/>
</dbReference>
<dbReference type="AlphaFoldDB" id="A0A3S5AHB0"/>
<organism evidence="2 3">
    <name type="scientific">Protopolystoma xenopodis</name>
    <dbReference type="NCBI Taxonomy" id="117903"/>
    <lineage>
        <taxon>Eukaryota</taxon>
        <taxon>Metazoa</taxon>
        <taxon>Spiralia</taxon>
        <taxon>Lophotrochozoa</taxon>
        <taxon>Platyhelminthes</taxon>
        <taxon>Monogenea</taxon>
        <taxon>Polyopisthocotylea</taxon>
        <taxon>Polystomatidea</taxon>
        <taxon>Polystomatidae</taxon>
        <taxon>Protopolystoma</taxon>
    </lineage>
</organism>
<protein>
    <submittedName>
        <fullName evidence="2">Uncharacterized protein</fullName>
    </submittedName>
</protein>
<comment type="caution">
    <text evidence="2">The sequence shown here is derived from an EMBL/GenBank/DDBJ whole genome shotgun (WGS) entry which is preliminary data.</text>
</comment>
<gene>
    <name evidence="2" type="ORF">PXEA_LOCUS30561</name>
</gene>
<evidence type="ECO:0000313" key="2">
    <source>
        <dbReference type="EMBL" id="VEL37121.1"/>
    </source>
</evidence>
<accession>A0A3S5AHB0</accession>
<feature type="region of interest" description="Disordered" evidence="1">
    <location>
        <begin position="102"/>
        <end position="126"/>
    </location>
</feature>
<evidence type="ECO:0000313" key="3">
    <source>
        <dbReference type="Proteomes" id="UP000784294"/>
    </source>
</evidence>
<proteinExistence type="predicted"/>
<name>A0A3S5AHB0_9PLAT</name>
<reference evidence="2" key="1">
    <citation type="submission" date="2018-11" db="EMBL/GenBank/DDBJ databases">
        <authorList>
            <consortium name="Pathogen Informatics"/>
        </authorList>
    </citation>
    <scope>NUCLEOTIDE SEQUENCE</scope>
</reference>
<evidence type="ECO:0000256" key="1">
    <source>
        <dbReference type="SAM" id="MobiDB-lite"/>
    </source>
</evidence>
<sequence>MVTELKRIALLEEGLDYEADLFRCETAPLASDSWPPSLNHLPLVNAREDAVALGEDDWPRTAPRQRSQTDVVARGMAQLSRARRLHPRLFSRLLRSKLTGGTSALANENDGSKKARDAFGLGSGEDPSSVKTFKLRDSQGTESRFRSRVRRTDATGIQLVPTEKEPAWMVVLYNNEFHNYDQVSELSIC</sequence>